<feature type="transmembrane region" description="Helical" evidence="6">
    <location>
        <begin position="139"/>
        <end position="163"/>
    </location>
</feature>
<dbReference type="Pfam" id="PF00892">
    <property type="entry name" value="EamA"/>
    <property type="match status" value="2"/>
</dbReference>
<feature type="domain" description="EamA" evidence="7">
    <location>
        <begin position="201"/>
        <end position="323"/>
    </location>
</feature>
<dbReference type="AlphaFoldDB" id="A0A6A3C2R5"/>
<feature type="transmembrane region" description="Helical" evidence="6">
    <location>
        <begin position="305"/>
        <end position="323"/>
    </location>
</feature>
<sequence length="359" mass="39353">MVWRWRYCFRDVLPFSAMLTMECINVGLNTLFKAATLSGMSYHVFVVYAYAIAALVLLPAPFFSYRSRVLPPLTFPILCKIGLLGLIGSSSQIMGYTGINYSSPTLASAISNLTPAFTFILAIIFRMEKLAWKRTSSQAKVIGTIISILGAFVVTLYEGPAIVISSAPSMSLQQPLNSSNPNWILGGLFLTAEYILVPLWYIVQTQIMKEYPDEMTVVCFYNLCVSFIAAIVGLATERDSSAWRLRPDIALVSVVCSGLFGSCLNNTVHTWALRLKGPVFVAMFKPLSIAIAVAMGVMFLGDTLYLGSLIGATIISIGFYTVMWGKAKEEMGECGNESIIDSPSSHKAPLLQSYKNEQV</sequence>
<organism evidence="8 9">
    <name type="scientific">Hibiscus syriacus</name>
    <name type="common">Rose of Sharon</name>
    <dbReference type="NCBI Taxonomy" id="106335"/>
    <lineage>
        <taxon>Eukaryota</taxon>
        <taxon>Viridiplantae</taxon>
        <taxon>Streptophyta</taxon>
        <taxon>Embryophyta</taxon>
        <taxon>Tracheophyta</taxon>
        <taxon>Spermatophyta</taxon>
        <taxon>Magnoliopsida</taxon>
        <taxon>eudicotyledons</taxon>
        <taxon>Gunneridae</taxon>
        <taxon>Pentapetalae</taxon>
        <taxon>rosids</taxon>
        <taxon>malvids</taxon>
        <taxon>Malvales</taxon>
        <taxon>Malvaceae</taxon>
        <taxon>Malvoideae</taxon>
        <taxon>Hibiscus</taxon>
    </lineage>
</organism>
<dbReference type="OrthoDB" id="1728340at2759"/>
<evidence type="ECO:0000313" key="9">
    <source>
        <dbReference type="Proteomes" id="UP000436088"/>
    </source>
</evidence>
<evidence type="ECO:0000313" key="8">
    <source>
        <dbReference type="EMBL" id="KAE8723176.1"/>
    </source>
</evidence>
<feature type="transmembrane region" description="Helical" evidence="6">
    <location>
        <begin position="279"/>
        <end position="299"/>
    </location>
</feature>
<evidence type="ECO:0000256" key="4">
    <source>
        <dbReference type="ARBA" id="ARBA00022989"/>
    </source>
</evidence>
<evidence type="ECO:0000256" key="2">
    <source>
        <dbReference type="ARBA" id="ARBA00007635"/>
    </source>
</evidence>
<dbReference type="InterPro" id="IPR030184">
    <property type="entry name" value="WAT1-related"/>
</dbReference>
<evidence type="ECO:0000256" key="6">
    <source>
        <dbReference type="RuleBase" id="RU363077"/>
    </source>
</evidence>
<evidence type="ECO:0000256" key="1">
    <source>
        <dbReference type="ARBA" id="ARBA00004141"/>
    </source>
</evidence>
<feature type="transmembrane region" description="Helical" evidence="6">
    <location>
        <begin position="12"/>
        <end position="32"/>
    </location>
</feature>
<keyword evidence="4 6" id="KW-1133">Transmembrane helix</keyword>
<dbReference type="InterPro" id="IPR000620">
    <property type="entry name" value="EamA_dom"/>
</dbReference>
<reference evidence="8" key="1">
    <citation type="submission" date="2019-09" db="EMBL/GenBank/DDBJ databases">
        <title>Draft genome information of white flower Hibiscus syriacus.</title>
        <authorList>
            <person name="Kim Y.-M."/>
        </authorList>
    </citation>
    <scope>NUCLEOTIDE SEQUENCE [LARGE SCALE GENOMIC DNA]</scope>
    <source>
        <strain evidence="8">YM2019G1</strain>
    </source>
</reference>
<feature type="transmembrane region" description="Helical" evidence="6">
    <location>
        <begin position="77"/>
        <end position="99"/>
    </location>
</feature>
<comment type="similarity">
    <text evidence="2 6">Belongs to the drug/metabolite transporter (DMT) superfamily. Plant drug/metabolite exporter (P-DME) (TC 2.A.7.4) family.</text>
</comment>
<dbReference type="GO" id="GO:0016020">
    <property type="term" value="C:membrane"/>
    <property type="evidence" value="ECO:0007669"/>
    <property type="project" value="UniProtKB-SubCell"/>
</dbReference>
<accession>A0A6A3C2R5</accession>
<dbReference type="SUPFAM" id="SSF103481">
    <property type="entry name" value="Multidrug resistance efflux transporter EmrE"/>
    <property type="match status" value="2"/>
</dbReference>
<feature type="domain" description="EamA" evidence="7">
    <location>
        <begin position="26"/>
        <end position="155"/>
    </location>
</feature>
<dbReference type="Proteomes" id="UP000436088">
    <property type="component" value="Unassembled WGS sequence"/>
</dbReference>
<proteinExistence type="inferred from homology"/>
<gene>
    <name evidence="8" type="ORF">F3Y22_tig00012840pilonHSYRG00112</name>
</gene>
<comment type="subcellular location">
    <subcellularLocation>
        <location evidence="1 6">Membrane</location>
        <topology evidence="1 6">Multi-pass membrane protein</topology>
    </subcellularLocation>
</comment>
<keyword evidence="5 6" id="KW-0472">Membrane</keyword>
<dbReference type="GO" id="GO:0022857">
    <property type="term" value="F:transmembrane transporter activity"/>
    <property type="evidence" value="ECO:0007669"/>
    <property type="project" value="InterPro"/>
</dbReference>
<feature type="transmembrane region" description="Helical" evidence="6">
    <location>
        <begin position="215"/>
        <end position="236"/>
    </location>
</feature>
<evidence type="ECO:0000256" key="3">
    <source>
        <dbReference type="ARBA" id="ARBA00022692"/>
    </source>
</evidence>
<dbReference type="PANTHER" id="PTHR31218">
    <property type="entry name" value="WAT1-RELATED PROTEIN"/>
    <property type="match status" value="1"/>
</dbReference>
<protein>
    <recommendedName>
        <fullName evidence="6">WAT1-related protein</fullName>
    </recommendedName>
</protein>
<name>A0A6A3C2R5_HIBSY</name>
<feature type="transmembrane region" description="Helical" evidence="6">
    <location>
        <begin position="105"/>
        <end position="127"/>
    </location>
</feature>
<feature type="transmembrane region" description="Helical" evidence="6">
    <location>
        <begin position="248"/>
        <end position="267"/>
    </location>
</feature>
<keyword evidence="3 6" id="KW-0812">Transmembrane</keyword>
<comment type="caution">
    <text evidence="8">The sequence shown here is derived from an EMBL/GenBank/DDBJ whole genome shotgun (WGS) entry which is preliminary data.</text>
</comment>
<feature type="transmembrane region" description="Helical" evidence="6">
    <location>
        <begin position="44"/>
        <end position="65"/>
    </location>
</feature>
<dbReference type="InterPro" id="IPR037185">
    <property type="entry name" value="EmrE-like"/>
</dbReference>
<feature type="transmembrane region" description="Helical" evidence="6">
    <location>
        <begin position="183"/>
        <end position="203"/>
    </location>
</feature>
<keyword evidence="9" id="KW-1185">Reference proteome</keyword>
<evidence type="ECO:0000256" key="5">
    <source>
        <dbReference type="ARBA" id="ARBA00023136"/>
    </source>
</evidence>
<evidence type="ECO:0000259" key="7">
    <source>
        <dbReference type="Pfam" id="PF00892"/>
    </source>
</evidence>
<dbReference type="EMBL" id="VEPZ02000540">
    <property type="protein sequence ID" value="KAE8723176.1"/>
    <property type="molecule type" value="Genomic_DNA"/>
</dbReference>